<organism evidence="1 2">
    <name type="scientific">Cereibacter sphaeroides</name>
    <name type="common">Rhodobacter sphaeroides</name>
    <dbReference type="NCBI Taxonomy" id="1063"/>
    <lineage>
        <taxon>Bacteria</taxon>
        <taxon>Pseudomonadati</taxon>
        <taxon>Pseudomonadota</taxon>
        <taxon>Alphaproteobacteria</taxon>
        <taxon>Rhodobacterales</taxon>
        <taxon>Paracoccaceae</taxon>
        <taxon>Cereibacter</taxon>
    </lineage>
</organism>
<dbReference type="EMBL" id="QFQS01000001">
    <property type="protein sequence ID" value="PZQ99184.1"/>
    <property type="molecule type" value="Genomic_DNA"/>
</dbReference>
<dbReference type="Proteomes" id="UP000248975">
    <property type="component" value="Unassembled WGS sequence"/>
</dbReference>
<gene>
    <name evidence="1" type="ORF">DI533_00305</name>
</gene>
<name>A0A2W5SHD7_CERSP</name>
<dbReference type="AlphaFoldDB" id="A0A2W5SHD7"/>
<protein>
    <submittedName>
        <fullName evidence="1">Uncharacterized protein</fullName>
    </submittedName>
</protein>
<evidence type="ECO:0000313" key="2">
    <source>
        <dbReference type="Proteomes" id="UP000248975"/>
    </source>
</evidence>
<comment type="caution">
    <text evidence="1">The sequence shown here is derived from an EMBL/GenBank/DDBJ whole genome shotgun (WGS) entry which is preliminary data.</text>
</comment>
<sequence>MSNHILLAEIEEAASRLGLSPSTVGERAGQGGKFYERLKAGKRVWPETADKVRSWINSRLEET</sequence>
<accession>A0A2W5SHD7</accession>
<proteinExistence type="predicted"/>
<evidence type="ECO:0000313" key="1">
    <source>
        <dbReference type="EMBL" id="PZQ99184.1"/>
    </source>
</evidence>
<reference evidence="1 2" key="1">
    <citation type="submission" date="2017-08" db="EMBL/GenBank/DDBJ databases">
        <title>Infants hospitalized years apart are colonized by the same room-sourced microbial strains.</title>
        <authorList>
            <person name="Brooks B."/>
            <person name="Olm M.R."/>
            <person name="Firek B.A."/>
            <person name="Baker R."/>
            <person name="Thomas B.C."/>
            <person name="Morowitz M.J."/>
            <person name="Banfield J.F."/>
        </authorList>
    </citation>
    <scope>NUCLEOTIDE SEQUENCE [LARGE SCALE GENOMIC DNA]</scope>
    <source>
        <strain evidence="1">S2_003_000_R2_11</strain>
    </source>
</reference>